<dbReference type="InterPro" id="IPR034236">
    <property type="entry name" value="CuRO_CcO_Caa3_II"/>
</dbReference>
<keyword evidence="19" id="KW-1185">Reference proteome</keyword>
<evidence type="ECO:0000313" key="18">
    <source>
        <dbReference type="EMBL" id="GGJ83670.1"/>
    </source>
</evidence>
<dbReference type="GO" id="GO:0004129">
    <property type="term" value="F:cytochrome-c oxidase activity"/>
    <property type="evidence" value="ECO:0007669"/>
    <property type="project" value="UniProtKB-EC"/>
</dbReference>
<evidence type="ECO:0000256" key="4">
    <source>
        <dbReference type="ARBA" id="ARBA00022448"/>
    </source>
</evidence>
<comment type="catalytic activity">
    <reaction evidence="15">
        <text>4 Fe(II)-[cytochrome c] + O2 + 8 H(+)(in) = 4 Fe(III)-[cytochrome c] + 2 H2O + 4 H(+)(out)</text>
        <dbReference type="Rhea" id="RHEA:11436"/>
        <dbReference type="Rhea" id="RHEA-COMP:10350"/>
        <dbReference type="Rhea" id="RHEA-COMP:14399"/>
        <dbReference type="ChEBI" id="CHEBI:15377"/>
        <dbReference type="ChEBI" id="CHEBI:15378"/>
        <dbReference type="ChEBI" id="CHEBI:15379"/>
        <dbReference type="ChEBI" id="CHEBI:29033"/>
        <dbReference type="ChEBI" id="CHEBI:29034"/>
        <dbReference type="EC" id="7.1.1.9"/>
    </reaction>
</comment>
<dbReference type="Pfam" id="PF00116">
    <property type="entry name" value="COX2"/>
    <property type="match status" value="1"/>
</dbReference>
<keyword evidence="7" id="KW-0479">Metal-binding</keyword>
<dbReference type="InterPro" id="IPR036257">
    <property type="entry name" value="Cyt_c_oxidase_su2_TM_sf"/>
</dbReference>
<dbReference type="GO" id="GO:0016491">
    <property type="term" value="F:oxidoreductase activity"/>
    <property type="evidence" value="ECO:0007669"/>
    <property type="project" value="InterPro"/>
</dbReference>
<feature type="domain" description="Cytochrome oxidase subunit II copper A binding" evidence="17">
    <location>
        <begin position="100"/>
        <end position="212"/>
    </location>
</feature>
<evidence type="ECO:0000256" key="8">
    <source>
        <dbReference type="ARBA" id="ARBA00022967"/>
    </source>
</evidence>
<dbReference type="AlphaFoldDB" id="A0A917PMB6"/>
<evidence type="ECO:0000256" key="12">
    <source>
        <dbReference type="ARBA" id="ARBA00023136"/>
    </source>
</evidence>
<evidence type="ECO:0000256" key="10">
    <source>
        <dbReference type="ARBA" id="ARBA00022989"/>
    </source>
</evidence>
<dbReference type="SUPFAM" id="SSF49503">
    <property type="entry name" value="Cupredoxins"/>
    <property type="match status" value="1"/>
</dbReference>
<evidence type="ECO:0000256" key="6">
    <source>
        <dbReference type="ARBA" id="ARBA00022692"/>
    </source>
</evidence>
<evidence type="ECO:0000256" key="15">
    <source>
        <dbReference type="ARBA" id="ARBA00047816"/>
    </source>
</evidence>
<evidence type="ECO:0000256" key="3">
    <source>
        <dbReference type="ARBA" id="ARBA00012949"/>
    </source>
</evidence>
<feature type="transmembrane region" description="Helical" evidence="16">
    <location>
        <begin position="65"/>
        <end position="86"/>
    </location>
</feature>
<evidence type="ECO:0000256" key="7">
    <source>
        <dbReference type="ARBA" id="ARBA00022723"/>
    </source>
</evidence>
<comment type="similarity">
    <text evidence="2">Belongs to the cytochrome c oxidase subunit 2 family.</text>
</comment>
<dbReference type="InterPro" id="IPR014222">
    <property type="entry name" value="Cyt_c_oxidase_su2"/>
</dbReference>
<keyword evidence="10 16" id="KW-1133">Transmembrane helix</keyword>
<reference evidence="18" key="2">
    <citation type="submission" date="2020-09" db="EMBL/GenBank/DDBJ databases">
        <authorList>
            <person name="Sun Q."/>
            <person name="Ohkuma M."/>
        </authorList>
    </citation>
    <scope>NUCLEOTIDE SEQUENCE</scope>
    <source>
        <strain evidence="18">JCM 30078</strain>
    </source>
</reference>
<feature type="transmembrane region" description="Helical" evidence="16">
    <location>
        <begin position="22"/>
        <end position="44"/>
    </location>
</feature>
<dbReference type="GO" id="GO:0005507">
    <property type="term" value="F:copper ion binding"/>
    <property type="evidence" value="ECO:0007669"/>
    <property type="project" value="InterPro"/>
</dbReference>
<comment type="function">
    <text evidence="13">Subunits I and II form the functional core of the enzyme complex. Electrons originating in cytochrome c are transferred via heme a and Cu(A) to the binuclear center formed by heme a3 and Cu(B).</text>
</comment>
<name>A0A917PMB6_9PSED</name>
<protein>
    <recommendedName>
        <fullName evidence="3">cytochrome-c oxidase</fullName>
        <ecNumber evidence="3">7.1.1.9</ecNumber>
    </recommendedName>
    <alternativeName>
        <fullName evidence="14">Cytochrome aa3 subunit 2</fullName>
    </alternativeName>
</protein>
<dbReference type="InterPro" id="IPR002429">
    <property type="entry name" value="CcO_II-like_C"/>
</dbReference>
<dbReference type="InterPro" id="IPR045187">
    <property type="entry name" value="CcO_II"/>
</dbReference>
<dbReference type="PANTHER" id="PTHR22888">
    <property type="entry name" value="CYTOCHROME C OXIDASE, SUBUNIT II"/>
    <property type="match status" value="1"/>
</dbReference>
<accession>A0A917PMB6</accession>
<reference evidence="18" key="1">
    <citation type="journal article" date="2014" name="Int. J. Syst. Evol. Microbiol.">
        <title>Complete genome sequence of Corynebacterium casei LMG S-19264T (=DSM 44701T), isolated from a smear-ripened cheese.</title>
        <authorList>
            <consortium name="US DOE Joint Genome Institute (JGI-PGF)"/>
            <person name="Walter F."/>
            <person name="Albersmeier A."/>
            <person name="Kalinowski J."/>
            <person name="Ruckert C."/>
        </authorList>
    </citation>
    <scope>NUCLEOTIDE SEQUENCE</scope>
    <source>
        <strain evidence="18">JCM 30078</strain>
    </source>
</reference>
<evidence type="ECO:0000256" key="5">
    <source>
        <dbReference type="ARBA" id="ARBA00022660"/>
    </source>
</evidence>
<comment type="subcellular location">
    <subcellularLocation>
        <location evidence="1">Membrane</location>
        <topology evidence="1">Multi-pass membrane protein</topology>
    </subcellularLocation>
</comment>
<dbReference type="PANTHER" id="PTHR22888:SF9">
    <property type="entry name" value="CYTOCHROME C OXIDASE SUBUNIT 2"/>
    <property type="match status" value="1"/>
</dbReference>
<dbReference type="InterPro" id="IPR008972">
    <property type="entry name" value="Cupredoxin"/>
</dbReference>
<keyword evidence="4" id="KW-0813">Transport</keyword>
<evidence type="ECO:0000256" key="13">
    <source>
        <dbReference type="ARBA" id="ARBA00024688"/>
    </source>
</evidence>
<dbReference type="GO" id="GO:0016020">
    <property type="term" value="C:membrane"/>
    <property type="evidence" value="ECO:0007669"/>
    <property type="project" value="UniProtKB-SubCell"/>
</dbReference>
<dbReference type="PROSITE" id="PS50857">
    <property type="entry name" value="COX2_CUA"/>
    <property type="match status" value="1"/>
</dbReference>
<dbReference type="Proteomes" id="UP000635983">
    <property type="component" value="Unassembled WGS sequence"/>
</dbReference>
<dbReference type="NCBIfam" id="TIGR02866">
    <property type="entry name" value="CoxB"/>
    <property type="match status" value="1"/>
</dbReference>
<evidence type="ECO:0000313" key="19">
    <source>
        <dbReference type="Proteomes" id="UP000635983"/>
    </source>
</evidence>
<evidence type="ECO:0000256" key="1">
    <source>
        <dbReference type="ARBA" id="ARBA00004141"/>
    </source>
</evidence>
<evidence type="ECO:0000256" key="16">
    <source>
        <dbReference type="SAM" id="Phobius"/>
    </source>
</evidence>
<evidence type="ECO:0000256" key="9">
    <source>
        <dbReference type="ARBA" id="ARBA00022982"/>
    </source>
</evidence>
<dbReference type="CDD" id="cd04213">
    <property type="entry name" value="CuRO_CcO_Caa3_II"/>
    <property type="match status" value="1"/>
</dbReference>
<dbReference type="GO" id="GO:0042773">
    <property type="term" value="P:ATP synthesis coupled electron transport"/>
    <property type="evidence" value="ECO:0007669"/>
    <property type="project" value="TreeGrafter"/>
</dbReference>
<organism evidence="18 19">
    <name type="scientific">Pseudomonas matsuisoli</name>
    <dbReference type="NCBI Taxonomy" id="1515666"/>
    <lineage>
        <taxon>Bacteria</taxon>
        <taxon>Pseudomonadati</taxon>
        <taxon>Pseudomonadota</taxon>
        <taxon>Gammaproteobacteria</taxon>
        <taxon>Pseudomonadales</taxon>
        <taxon>Pseudomonadaceae</taxon>
        <taxon>Pseudomonas</taxon>
    </lineage>
</organism>
<keyword evidence="12 16" id="KW-0472">Membrane</keyword>
<dbReference type="Gene3D" id="2.60.40.420">
    <property type="entry name" value="Cupredoxins - blue copper proteins"/>
    <property type="match status" value="1"/>
</dbReference>
<evidence type="ECO:0000259" key="17">
    <source>
        <dbReference type="PROSITE" id="PS50857"/>
    </source>
</evidence>
<keyword evidence="5" id="KW-0679">Respiratory chain</keyword>
<evidence type="ECO:0000256" key="2">
    <source>
        <dbReference type="ARBA" id="ARBA00007866"/>
    </source>
</evidence>
<keyword evidence="9" id="KW-0249">Electron transport</keyword>
<proteinExistence type="inferred from homology"/>
<dbReference type="EMBL" id="BMPO01000001">
    <property type="protein sequence ID" value="GGJ83670.1"/>
    <property type="molecule type" value="Genomic_DNA"/>
</dbReference>
<gene>
    <name evidence="18" type="ORF">GCM10009304_07050</name>
</gene>
<sequence length="215" mass="23971">MGCEGPQSIVDPAGPIAREVTVLWWAMLAFSSVVLFVVTALWIYAMNRAPREYAADQEKRIHRRWIVGGGIVLPGVSVALLLWFGIPAGHRMLPLPVEGQQPLRVEVIGHQWWWEVRYPESGVTTANELHIPAGRPIDVEVSSADVVHSFWVPRLGGKVDMFPGMTNVVRLQADEPGRHRGQCAEFCGTEHAHMVFYVTVHDDAGFAAWQESMQP</sequence>
<keyword evidence="6 16" id="KW-0812">Transmembrane</keyword>
<dbReference type="PROSITE" id="PS00078">
    <property type="entry name" value="COX2"/>
    <property type="match status" value="1"/>
</dbReference>
<evidence type="ECO:0000256" key="14">
    <source>
        <dbReference type="ARBA" id="ARBA00031399"/>
    </source>
</evidence>
<evidence type="ECO:0000256" key="11">
    <source>
        <dbReference type="ARBA" id="ARBA00023008"/>
    </source>
</evidence>
<dbReference type="InterPro" id="IPR001505">
    <property type="entry name" value="Copper_CuA"/>
</dbReference>
<keyword evidence="8" id="KW-1278">Translocase</keyword>
<dbReference type="EC" id="7.1.1.9" evidence="3"/>
<comment type="caution">
    <text evidence="18">The sequence shown here is derived from an EMBL/GenBank/DDBJ whole genome shotgun (WGS) entry which is preliminary data.</text>
</comment>
<dbReference type="Gene3D" id="1.10.287.90">
    <property type="match status" value="1"/>
</dbReference>
<keyword evidence="11" id="KW-0186">Copper</keyword>